<accession>A0A6I1MKX0</accession>
<dbReference type="EMBL" id="WHJC01000024">
    <property type="protein sequence ID" value="MPQ42852.1"/>
    <property type="molecule type" value="Genomic_DNA"/>
</dbReference>
<reference evidence="1 2" key="1">
    <citation type="submission" date="2019-10" db="EMBL/GenBank/DDBJ databases">
        <title>The Genome Sequence of Clostridium tarantellae Isolated from Fish Brain.</title>
        <authorList>
            <person name="Bano L."/>
            <person name="Kiel M."/>
            <person name="Sales G."/>
            <person name="Doxey A.C."/>
            <person name="Mansfield M.J."/>
            <person name="Schiavone M."/>
            <person name="Rossetto O."/>
            <person name="Pirazzini M."/>
            <person name="Dobrindt U."/>
            <person name="Montecucco C."/>
        </authorList>
    </citation>
    <scope>NUCLEOTIDE SEQUENCE [LARGE SCALE GENOMIC DNA]</scope>
    <source>
        <strain evidence="1 2">DSM 3997</strain>
    </source>
</reference>
<evidence type="ECO:0000313" key="1">
    <source>
        <dbReference type="EMBL" id="MPQ42852.1"/>
    </source>
</evidence>
<protein>
    <submittedName>
        <fullName evidence="1">Uncharacterized protein</fullName>
    </submittedName>
</protein>
<sequence>MKKSRTFSLEEDVLEKIEEYQKAKKLSSLSSALERIILIELPKRTDLEEIKDILKNARFQNVEKEDYKKEDFIENDTISNSINDSFSSMPD</sequence>
<evidence type="ECO:0000313" key="2">
    <source>
        <dbReference type="Proteomes" id="UP000430345"/>
    </source>
</evidence>
<keyword evidence="2" id="KW-1185">Reference proteome</keyword>
<comment type="caution">
    <text evidence="1">The sequence shown here is derived from an EMBL/GenBank/DDBJ whole genome shotgun (WGS) entry which is preliminary data.</text>
</comment>
<dbReference type="RefSeq" id="WP_152887846.1">
    <property type="nucleotide sequence ID" value="NZ_WHJC01000024.1"/>
</dbReference>
<proteinExistence type="predicted"/>
<gene>
    <name evidence="1" type="ORF">GBZ86_03670</name>
</gene>
<dbReference type="AlphaFoldDB" id="A0A6I1MKX0"/>
<dbReference type="OrthoDB" id="1944341at2"/>
<organism evidence="1 2">
    <name type="scientific">Clostridium tarantellae</name>
    <dbReference type="NCBI Taxonomy" id="39493"/>
    <lineage>
        <taxon>Bacteria</taxon>
        <taxon>Bacillati</taxon>
        <taxon>Bacillota</taxon>
        <taxon>Clostridia</taxon>
        <taxon>Eubacteriales</taxon>
        <taxon>Clostridiaceae</taxon>
        <taxon>Clostridium</taxon>
    </lineage>
</organism>
<dbReference type="Proteomes" id="UP000430345">
    <property type="component" value="Unassembled WGS sequence"/>
</dbReference>
<name>A0A6I1MKX0_9CLOT</name>